<feature type="coiled-coil region" evidence="1">
    <location>
        <begin position="28"/>
        <end position="62"/>
    </location>
</feature>
<dbReference type="OrthoDB" id="3221235at2759"/>
<accession>A0A2A9NHG0</accession>
<dbReference type="AlphaFoldDB" id="A0A2A9NHG0"/>
<keyword evidence="3" id="KW-1185">Reference proteome</keyword>
<evidence type="ECO:0000313" key="3">
    <source>
        <dbReference type="Proteomes" id="UP000242287"/>
    </source>
</evidence>
<keyword evidence="1" id="KW-0175">Coiled coil</keyword>
<protein>
    <submittedName>
        <fullName evidence="2">Uncharacterized protein</fullName>
    </submittedName>
</protein>
<evidence type="ECO:0000256" key="1">
    <source>
        <dbReference type="SAM" id="Coils"/>
    </source>
</evidence>
<feature type="non-terminal residue" evidence="2">
    <location>
        <position position="127"/>
    </location>
</feature>
<dbReference type="Proteomes" id="UP000242287">
    <property type="component" value="Unassembled WGS sequence"/>
</dbReference>
<gene>
    <name evidence="2" type="ORF">AMATHDRAFT_149178</name>
</gene>
<dbReference type="EMBL" id="KZ302051">
    <property type="protein sequence ID" value="PFH48764.1"/>
    <property type="molecule type" value="Genomic_DNA"/>
</dbReference>
<organism evidence="2 3">
    <name type="scientific">Amanita thiersii Skay4041</name>
    <dbReference type="NCBI Taxonomy" id="703135"/>
    <lineage>
        <taxon>Eukaryota</taxon>
        <taxon>Fungi</taxon>
        <taxon>Dikarya</taxon>
        <taxon>Basidiomycota</taxon>
        <taxon>Agaricomycotina</taxon>
        <taxon>Agaricomycetes</taxon>
        <taxon>Agaricomycetidae</taxon>
        <taxon>Agaricales</taxon>
        <taxon>Pluteineae</taxon>
        <taxon>Amanitaceae</taxon>
        <taxon>Amanita</taxon>
    </lineage>
</organism>
<reference evidence="2 3" key="1">
    <citation type="submission" date="2014-02" db="EMBL/GenBank/DDBJ databases">
        <title>Transposable element dynamics among asymbiotic and ectomycorrhizal Amanita fungi.</title>
        <authorList>
            <consortium name="DOE Joint Genome Institute"/>
            <person name="Hess J."/>
            <person name="Skrede I."/>
            <person name="Wolfe B."/>
            <person name="LaButti K."/>
            <person name="Ohm R.A."/>
            <person name="Grigoriev I.V."/>
            <person name="Pringle A."/>
        </authorList>
    </citation>
    <scope>NUCLEOTIDE SEQUENCE [LARGE SCALE GENOMIC DNA]</scope>
    <source>
        <strain evidence="2 3">SKay4041</strain>
    </source>
</reference>
<evidence type="ECO:0000313" key="2">
    <source>
        <dbReference type="EMBL" id="PFH48764.1"/>
    </source>
</evidence>
<sequence>MPGFSLVDVGKSNSLYTDEEISVIRRARFEDERKLEEIEVSLQDLQAQRHTIQQRINNYNVAIAPHKKLPVEVMRSIFTLCAIMQESIEAANKHIKTADETQFTLLRVCRAWKQVAVAIPVLWDSVH</sequence>
<proteinExistence type="predicted"/>
<name>A0A2A9NHG0_9AGAR</name>